<dbReference type="GO" id="GO:0140359">
    <property type="term" value="F:ABC-type transporter activity"/>
    <property type="evidence" value="ECO:0007669"/>
    <property type="project" value="InterPro"/>
</dbReference>
<feature type="transmembrane region" description="Helical" evidence="6">
    <location>
        <begin position="71"/>
        <end position="89"/>
    </location>
</feature>
<dbReference type="AlphaFoldDB" id="A0A1H2GZL6"/>
<dbReference type="STRING" id="419479.SAMN04488563_0763"/>
<evidence type="ECO:0000256" key="4">
    <source>
        <dbReference type="ARBA" id="ARBA00023136"/>
    </source>
</evidence>
<keyword evidence="5" id="KW-0046">Antibiotic resistance</keyword>
<protein>
    <submittedName>
        <fullName evidence="8">ABC-type multidrug transport system, permease component</fullName>
    </submittedName>
</protein>
<sequence>MTIHTMTPRRALTAVGNETVKGLRHGWSERLQILIEMPLFIIFVLLLGYTTGKGDTIAATGALDWSIDTSHASWLIIGMVVFIYTYLHVQKMFWRFLAEIQTGTLEQTYLSPLPSWVHVVAGRIAAAIAETAVVAGVVYAVTSLFVRIDLHWRPAALVPLALLITGAAGLAMIIAGITLVWKRIQLLNDLILMLIFFFSGAALPLADMPSWAQDIGKPIFMTHATEAIRIVMVDGDALAWAGTGGWAWTLATATGWFLAGLTIFHFCERIALRRGSLSRF</sequence>
<reference evidence="9" key="1">
    <citation type="submission" date="2016-10" db="EMBL/GenBank/DDBJ databases">
        <authorList>
            <person name="Varghese N."/>
            <person name="Submissions S."/>
        </authorList>
    </citation>
    <scope>NUCLEOTIDE SEQUENCE [LARGE SCALE GENOMIC DNA]</scope>
    <source>
        <strain evidence="9">DSM 45079</strain>
    </source>
</reference>
<evidence type="ECO:0000313" key="8">
    <source>
        <dbReference type="EMBL" id="SDU25060.1"/>
    </source>
</evidence>
<keyword evidence="3 6" id="KW-1133">Transmembrane helix</keyword>
<dbReference type="GO" id="GO:0046677">
    <property type="term" value="P:response to antibiotic"/>
    <property type="evidence" value="ECO:0007669"/>
    <property type="project" value="UniProtKB-KW"/>
</dbReference>
<evidence type="ECO:0000256" key="5">
    <source>
        <dbReference type="ARBA" id="ARBA00023251"/>
    </source>
</evidence>
<dbReference type="EMBL" id="LT629791">
    <property type="protein sequence ID" value="SDU25060.1"/>
    <property type="molecule type" value="Genomic_DNA"/>
</dbReference>
<comment type="subcellular location">
    <subcellularLocation>
        <location evidence="1">Membrane</location>
        <topology evidence="1">Multi-pass membrane protein</topology>
    </subcellularLocation>
</comment>
<name>A0A1H2GZL6_9ACTN</name>
<dbReference type="Pfam" id="PF01061">
    <property type="entry name" value="ABC2_membrane"/>
    <property type="match status" value="1"/>
</dbReference>
<dbReference type="PRINTS" id="PR00164">
    <property type="entry name" value="ABC2TRNSPORT"/>
</dbReference>
<feature type="transmembrane region" description="Helical" evidence="6">
    <location>
        <begin position="186"/>
        <end position="206"/>
    </location>
</feature>
<feature type="transmembrane region" description="Helical" evidence="6">
    <location>
        <begin position="246"/>
        <end position="267"/>
    </location>
</feature>
<feature type="transmembrane region" description="Helical" evidence="6">
    <location>
        <begin position="124"/>
        <end position="145"/>
    </location>
</feature>
<evidence type="ECO:0000256" key="3">
    <source>
        <dbReference type="ARBA" id="ARBA00022989"/>
    </source>
</evidence>
<evidence type="ECO:0000259" key="7">
    <source>
        <dbReference type="Pfam" id="PF01061"/>
    </source>
</evidence>
<evidence type="ECO:0000256" key="6">
    <source>
        <dbReference type="SAM" id="Phobius"/>
    </source>
</evidence>
<dbReference type="InterPro" id="IPR013525">
    <property type="entry name" value="ABC2_TM"/>
</dbReference>
<gene>
    <name evidence="8" type="ORF">SAMN04488563_0763</name>
</gene>
<evidence type="ECO:0000256" key="2">
    <source>
        <dbReference type="ARBA" id="ARBA00022692"/>
    </source>
</evidence>
<feature type="domain" description="ABC-2 type transporter transmembrane" evidence="7">
    <location>
        <begin position="59"/>
        <end position="232"/>
    </location>
</feature>
<dbReference type="InterPro" id="IPR000412">
    <property type="entry name" value="ABC_2_transport"/>
</dbReference>
<dbReference type="InterPro" id="IPR051784">
    <property type="entry name" value="Nod_factor_ABC_transporter"/>
</dbReference>
<dbReference type="PANTHER" id="PTHR43229">
    <property type="entry name" value="NODULATION PROTEIN J"/>
    <property type="match status" value="1"/>
</dbReference>
<keyword evidence="2 6" id="KW-0812">Transmembrane</keyword>
<dbReference type="GO" id="GO:0043190">
    <property type="term" value="C:ATP-binding cassette (ABC) transporter complex"/>
    <property type="evidence" value="ECO:0007669"/>
    <property type="project" value="InterPro"/>
</dbReference>
<dbReference type="Proteomes" id="UP000182977">
    <property type="component" value="Chromosome I"/>
</dbReference>
<proteinExistence type="predicted"/>
<evidence type="ECO:0000313" key="9">
    <source>
        <dbReference type="Proteomes" id="UP000182977"/>
    </source>
</evidence>
<feature type="transmembrane region" description="Helical" evidence="6">
    <location>
        <begin position="31"/>
        <end position="51"/>
    </location>
</feature>
<keyword evidence="9" id="KW-1185">Reference proteome</keyword>
<evidence type="ECO:0000256" key="1">
    <source>
        <dbReference type="ARBA" id="ARBA00004141"/>
    </source>
</evidence>
<feature type="transmembrane region" description="Helical" evidence="6">
    <location>
        <begin position="157"/>
        <end position="179"/>
    </location>
</feature>
<dbReference type="PANTHER" id="PTHR43229:SF2">
    <property type="entry name" value="NODULATION PROTEIN J"/>
    <property type="match status" value="1"/>
</dbReference>
<organism evidence="8 9">
    <name type="scientific">Jiangella alkaliphila</name>
    <dbReference type="NCBI Taxonomy" id="419479"/>
    <lineage>
        <taxon>Bacteria</taxon>
        <taxon>Bacillati</taxon>
        <taxon>Actinomycetota</taxon>
        <taxon>Actinomycetes</taxon>
        <taxon>Jiangellales</taxon>
        <taxon>Jiangellaceae</taxon>
        <taxon>Jiangella</taxon>
    </lineage>
</organism>
<accession>A0A1H2GZL6</accession>
<keyword evidence="4 6" id="KW-0472">Membrane</keyword>